<evidence type="ECO:0000313" key="2">
    <source>
        <dbReference type="EMBL" id="PMD04056.1"/>
    </source>
</evidence>
<dbReference type="Proteomes" id="UP000235598">
    <property type="component" value="Unassembled WGS sequence"/>
</dbReference>
<comment type="caution">
    <text evidence="2">The sequence shown here is derived from an EMBL/GenBank/DDBJ whole genome shotgun (WGS) entry which is preliminary data.</text>
</comment>
<proteinExistence type="predicted"/>
<reference evidence="2 3" key="1">
    <citation type="submission" date="2017-09" db="EMBL/GenBank/DDBJ databases">
        <title>Bacterial strain isolated from the female urinary microbiota.</title>
        <authorList>
            <person name="Thomas-White K."/>
            <person name="Kumar N."/>
            <person name="Forster S."/>
            <person name="Putonti C."/>
            <person name="Lawley T."/>
            <person name="Wolfe A.J."/>
        </authorList>
    </citation>
    <scope>NUCLEOTIDE SEQUENCE [LARGE SCALE GENOMIC DNA]</scope>
    <source>
        <strain evidence="2 3">UMB1301</strain>
    </source>
</reference>
<dbReference type="EMBL" id="PNHK01000423">
    <property type="protein sequence ID" value="PMD04056.1"/>
    <property type="molecule type" value="Genomic_DNA"/>
</dbReference>
<feature type="compositionally biased region" description="Gly residues" evidence="1">
    <location>
        <begin position="1"/>
        <end position="12"/>
    </location>
</feature>
<organism evidence="2 3">
    <name type="scientific">Brevibacterium paucivorans</name>
    <dbReference type="NCBI Taxonomy" id="170994"/>
    <lineage>
        <taxon>Bacteria</taxon>
        <taxon>Bacillati</taxon>
        <taxon>Actinomycetota</taxon>
        <taxon>Actinomycetes</taxon>
        <taxon>Micrococcales</taxon>
        <taxon>Brevibacteriaceae</taxon>
        <taxon>Brevibacterium</taxon>
    </lineage>
</organism>
<evidence type="ECO:0000313" key="3">
    <source>
        <dbReference type="Proteomes" id="UP000235598"/>
    </source>
</evidence>
<feature type="region of interest" description="Disordered" evidence="1">
    <location>
        <begin position="1"/>
        <end position="36"/>
    </location>
</feature>
<gene>
    <name evidence="2" type="ORF">CJ199_14305</name>
</gene>
<dbReference type="AlphaFoldDB" id="A0A2N6VIV3"/>
<accession>A0A2N6VIV3</accession>
<protein>
    <submittedName>
        <fullName evidence="2">Uncharacterized protein</fullName>
    </submittedName>
</protein>
<evidence type="ECO:0000256" key="1">
    <source>
        <dbReference type="SAM" id="MobiDB-lite"/>
    </source>
</evidence>
<name>A0A2N6VIV3_9MICO</name>
<sequence>MAGRSGETGGADGADEPDRGGAAGGGGGVNRSASEERCRPISLISSRLIWRVESPSTSLSKISRCRLPAPELFSDEKPGLPLDGVPLEPASDGLLMRCSLADTAVRQAFGRTAHLLQT</sequence>
<feature type="non-terminal residue" evidence="2">
    <location>
        <position position="118"/>
    </location>
</feature>